<feature type="domain" description="VTT" evidence="7">
    <location>
        <begin position="50"/>
        <end position="178"/>
    </location>
</feature>
<dbReference type="PANTHER" id="PTHR12677:SF59">
    <property type="entry name" value="GOLGI APPARATUS MEMBRANE PROTEIN TVP38-RELATED"/>
    <property type="match status" value="1"/>
</dbReference>
<evidence type="ECO:0000256" key="5">
    <source>
        <dbReference type="ARBA" id="ARBA00023136"/>
    </source>
</evidence>
<name>A0A967B3X8_9PROT</name>
<dbReference type="Pfam" id="PF09335">
    <property type="entry name" value="VTT_dom"/>
    <property type="match status" value="1"/>
</dbReference>
<keyword evidence="3 6" id="KW-0812">Transmembrane</keyword>
<keyword evidence="4 6" id="KW-1133">Transmembrane helix</keyword>
<evidence type="ECO:0000256" key="6">
    <source>
        <dbReference type="RuleBase" id="RU366058"/>
    </source>
</evidence>
<evidence type="ECO:0000313" key="8">
    <source>
        <dbReference type="EMBL" id="NHO52410.1"/>
    </source>
</evidence>
<dbReference type="PANTHER" id="PTHR12677">
    <property type="entry name" value="GOLGI APPARATUS MEMBRANE PROTEIN TVP38-RELATED"/>
    <property type="match status" value="1"/>
</dbReference>
<gene>
    <name evidence="8" type="ORF">GOB87_00305</name>
</gene>
<comment type="similarity">
    <text evidence="6">Belongs to the TVP38/TMEM64 family.</text>
</comment>
<evidence type="ECO:0000256" key="2">
    <source>
        <dbReference type="ARBA" id="ARBA00022475"/>
    </source>
</evidence>
<protein>
    <recommendedName>
        <fullName evidence="6">TVP38/TMEM64 family membrane protein</fullName>
    </recommendedName>
</protein>
<dbReference type="InterPro" id="IPR015414">
    <property type="entry name" value="TMEM64"/>
</dbReference>
<dbReference type="GO" id="GO:0005886">
    <property type="term" value="C:plasma membrane"/>
    <property type="evidence" value="ECO:0007669"/>
    <property type="project" value="UniProtKB-SubCell"/>
</dbReference>
<proteinExistence type="inferred from homology"/>
<organism evidence="8 9">
    <name type="scientific">Acetobacter estunensis</name>
    <dbReference type="NCBI Taxonomy" id="104097"/>
    <lineage>
        <taxon>Bacteria</taxon>
        <taxon>Pseudomonadati</taxon>
        <taxon>Pseudomonadota</taxon>
        <taxon>Alphaproteobacteria</taxon>
        <taxon>Acetobacterales</taxon>
        <taxon>Acetobacteraceae</taxon>
        <taxon>Acetobacter</taxon>
    </lineage>
</organism>
<evidence type="ECO:0000259" key="7">
    <source>
        <dbReference type="Pfam" id="PF09335"/>
    </source>
</evidence>
<evidence type="ECO:0000256" key="3">
    <source>
        <dbReference type="ARBA" id="ARBA00022692"/>
    </source>
</evidence>
<comment type="subcellular location">
    <subcellularLocation>
        <location evidence="1 6">Cell membrane</location>
        <topology evidence="1 6">Multi-pass membrane protein</topology>
    </subcellularLocation>
</comment>
<evidence type="ECO:0000313" key="9">
    <source>
        <dbReference type="Proteomes" id="UP000597459"/>
    </source>
</evidence>
<keyword evidence="2 6" id="KW-1003">Cell membrane</keyword>
<dbReference type="EMBL" id="WOTH01000001">
    <property type="protein sequence ID" value="NHO52410.1"/>
    <property type="molecule type" value="Genomic_DNA"/>
</dbReference>
<comment type="caution">
    <text evidence="8">The sequence shown here is derived from an EMBL/GenBank/DDBJ whole genome shotgun (WGS) entry which is preliminary data.</text>
</comment>
<keyword evidence="5 6" id="KW-0472">Membrane</keyword>
<dbReference type="InterPro" id="IPR032816">
    <property type="entry name" value="VTT_dom"/>
</dbReference>
<feature type="transmembrane region" description="Helical" evidence="6">
    <location>
        <begin position="155"/>
        <end position="176"/>
    </location>
</feature>
<feature type="transmembrane region" description="Helical" evidence="6">
    <location>
        <begin position="188"/>
        <end position="206"/>
    </location>
</feature>
<evidence type="ECO:0000256" key="4">
    <source>
        <dbReference type="ARBA" id="ARBA00022989"/>
    </source>
</evidence>
<feature type="transmembrane region" description="Helical" evidence="6">
    <location>
        <begin position="70"/>
        <end position="89"/>
    </location>
</feature>
<comment type="caution">
    <text evidence="6">Lacks conserved residue(s) required for the propagation of feature annotation.</text>
</comment>
<feature type="transmembrane region" description="Helical" evidence="6">
    <location>
        <begin position="37"/>
        <end position="63"/>
    </location>
</feature>
<evidence type="ECO:0000256" key="1">
    <source>
        <dbReference type="ARBA" id="ARBA00004651"/>
    </source>
</evidence>
<sequence>MLLVLACGALLLPSVPGFRHLLDDTATLRLGLKGRSLFTVCGALWCLFGLPRQVLCFAAGLAYGLMEGTLLATLATVMGAAACFGWARWGGRHWAQQRLGIRDNAMPPQGFRRRLAHLGRATQQHPFTTIVTLRLLPVGSSLLLNLFAGVSGLPFTPFVAATTVGSLPQTIIFVLLGSGVQLDGRGRIVMAALLFLISGLLGMWLLRRSSTAAEPPQTYP</sequence>
<keyword evidence="9" id="KW-1185">Reference proteome</keyword>
<dbReference type="AlphaFoldDB" id="A0A967B3X8"/>
<reference evidence="8" key="1">
    <citation type="submission" date="2019-11" db="EMBL/GenBank/DDBJ databases">
        <title>Description of new Acetobacter species.</title>
        <authorList>
            <person name="Cleenwerck I."/>
            <person name="Sombolestani A.S."/>
        </authorList>
    </citation>
    <scope>NUCLEOTIDE SEQUENCE</scope>
    <source>
        <strain evidence="8">LMG 1626</strain>
    </source>
</reference>
<dbReference type="Proteomes" id="UP000597459">
    <property type="component" value="Unassembled WGS sequence"/>
</dbReference>
<accession>A0A967B3X8</accession>